<feature type="non-terminal residue" evidence="1">
    <location>
        <position position="70"/>
    </location>
</feature>
<sequence>MQVEFRKMDDYRFAAFDQSTMNVPAEVFASDLIMESARHDNSLQQLLNLTTLPGIVGRAIAMPDVHQGYG</sequence>
<dbReference type="InterPro" id="IPR036025">
    <property type="entry name" value="RtcB-like_sf"/>
</dbReference>
<gene>
    <name evidence="1" type="ORF">B1B_14290</name>
</gene>
<dbReference type="GO" id="GO:0006396">
    <property type="term" value="P:RNA processing"/>
    <property type="evidence" value="ECO:0007669"/>
    <property type="project" value="InterPro"/>
</dbReference>
<accession>T1AMI7</accession>
<dbReference type="EMBL" id="AUZY01009456">
    <property type="protein sequence ID" value="EQD41949.1"/>
    <property type="molecule type" value="Genomic_DNA"/>
</dbReference>
<proteinExistence type="predicted"/>
<dbReference type="AlphaFoldDB" id="T1AMI7"/>
<comment type="caution">
    <text evidence="1">The sequence shown here is derived from an EMBL/GenBank/DDBJ whole genome shotgun (WGS) entry which is preliminary data.</text>
</comment>
<protein>
    <submittedName>
        <fullName evidence="1">Protein belonging to Uncharacterized protein family UPF0027</fullName>
    </submittedName>
</protein>
<reference evidence="1" key="1">
    <citation type="submission" date="2013-08" db="EMBL/GenBank/DDBJ databases">
        <authorList>
            <person name="Mendez C."/>
            <person name="Richter M."/>
            <person name="Ferrer M."/>
            <person name="Sanchez J."/>
        </authorList>
    </citation>
    <scope>NUCLEOTIDE SEQUENCE</scope>
</reference>
<reference evidence="1" key="2">
    <citation type="journal article" date="2014" name="ISME J.">
        <title>Microbial stratification in low pH oxic and suboxic macroscopic growths along an acid mine drainage.</title>
        <authorList>
            <person name="Mendez-Garcia C."/>
            <person name="Mesa V."/>
            <person name="Sprenger R.R."/>
            <person name="Richter M."/>
            <person name="Diez M.S."/>
            <person name="Solano J."/>
            <person name="Bargiela R."/>
            <person name="Golyshina O.V."/>
            <person name="Manteca A."/>
            <person name="Ramos J.L."/>
            <person name="Gallego J.R."/>
            <person name="Llorente I."/>
            <person name="Martins Dos Santos V.A."/>
            <person name="Jensen O.N."/>
            <person name="Pelaez A.I."/>
            <person name="Sanchez J."/>
            <person name="Ferrer M."/>
        </authorList>
    </citation>
    <scope>NUCLEOTIDE SEQUENCE</scope>
</reference>
<organism evidence="1">
    <name type="scientific">mine drainage metagenome</name>
    <dbReference type="NCBI Taxonomy" id="410659"/>
    <lineage>
        <taxon>unclassified sequences</taxon>
        <taxon>metagenomes</taxon>
        <taxon>ecological metagenomes</taxon>
    </lineage>
</organism>
<evidence type="ECO:0000313" key="1">
    <source>
        <dbReference type="EMBL" id="EQD41949.1"/>
    </source>
</evidence>
<dbReference type="Gene3D" id="3.90.1860.10">
    <property type="entry name" value="tRNA-splicing ligase RtcB"/>
    <property type="match status" value="1"/>
</dbReference>
<dbReference type="SUPFAM" id="SSF103365">
    <property type="entry name" value="Hypothetical protein PH1602"/>
    <property type="match status" value="1"/>
</dbReference>
<name>T1AMI7_9ZZZZ</name>